<reference evidence="1 2" key="1">
    <citation type="journal article" date="2012" name="J. Bacteriol.">
        <title>Genome sequence of proteorhodopsin-containing sea ice bacterium Glaciecola punicea ACAM 611T.</title>
        <authorList>
            <person name="Qin Q.-L."/>
            <person name="Xie B.-B."/>
            <person name="Shu Y.-L."/>
            <person name="Rong J.-C."/>
            <person name="Zhao D.-L."/>
            <person name="Zhang X.-Y."/>
            <person name="Chen X.-L."/>
            <person name="Zhou B.-C."/>
            <person name="Zhanga Y.-Z."/>
        </authorList>
    </citation>
    <scope>NUCLEOTIDE SEQUENCE [LARGE SCALE GENOMIC DNA]</scope>
    <source>
        <strain evidence="1 2">ACAM 611</strain>
    </source>
</reference>
<evidence type="ECO:0000313" key="2">
    <source>
        <dbReference type="Proteomes" id="UP000053586"/>
    </source>
</evidence>
<dbReference type="Proteomes" id="UP000053586">
    <property type="component" value="Unassembled WGS sequence"/>
</dbReference>
<sequence length="37" mass="4275">MSPLPNLKPVDESLQQRFTEALPECLAVYEKWRADKA</sequence>
<dbReference type="AlphaFoldDB" id="H5TBQ0"/>
<gene>
    <name evidence="1" type="ORF">GPUN_1610</name>
</gene>
<protein>
    <submittedName>
        <fullName evidence="1">Uncharacterized protein</fullName>
    </submittedName>
</protein>
<dbReference type="EMBL" id="BAET01000014">
    <property type="protein sequence ID" value="GAB55727.1"/>
    <property type="molecule type" value="Genomic_DNA"/>
</dbReference>
<reference evidence="1 2" key="2">
    <citation type="journal article" date="2017" name="Antonie Van Leeuwenhoek">
        <title>Rhizobium rhizosphaerae sp. nov., a novel species isolated from rice rhizosphere.</title>
        <authorList>
            <person name="Zhao J.J."/>
            <person name="Zhang J."/>
            <person name="Zhang R.J."/>
            <person name="Zhang C.W."/>
            <person name="Yin H.Q."/>
            <person name="Zhang X.X."/>
        </authorList>
    </citation>
    <scope>NUCLEOTIDE SEQUENCE [LARGE SCALE GENOMIC DNA]</scope>
    <source>
        <strain evidence="1 2">ACAM 611</strain>
    </source>
</reference>
<name>H5TBQ0_9ALTE</name>
<comment type="caution">
    <text evidence="1">The sequence shown here is derived from an EMBL/GenBank/DDBJ whole genome shotgun (WGS) entry which is preliminary data.</text>
</comment>
<keyword evidence="2" id="KW-1185">Reference proteome</keyword>
<accession>H5TBQ0</accession>
<organism evidence="1 2">
    <name type="scientific">Glaciecola punicea ACAM 611</name>
    <dbReference type="NCBI Taxonomy" id="1121923"/>
    <lineage>
        <taxon>Bacteria</taxon>
        <taxon>Pseudomonadati</taxon>
        <taxon>Pseudomonadota</taxon>
        <taxon>Gammaproteobacteria</taxon>
        <taxon>Alteromonadales</taxon>
        <taxon>Alteromonadaceae</taxon>
        <taxon>Glaciecola</taxon>
    </lineage>
</organism>
<evidence type="ECO:0000313" key="1">
    <source>
        <dbReference type="EMBL" id="GAB55727.1"/>
    </source>
</evidence>
<proteinExistence type="predicted"/>